<feature type="domain" description="Fumarate reductase/succinate dehydrogenase flavoprotein-like C-terminal" evidence="15">
    <location>
        <begin position="440"/>
        <end position="532"/>
    </location>
</feature>
<dbReference type="SUPFAM" id="SSF51905">
    <property type="entry name" value="FAD/NAD(P)-binding domain"/>
    <property type="match status" value="1"/>
</dbReference>
<dbReference type="NCBIfam" id="TIGR00551">
    <property type="entry name" value="nadB"/>
    <property type="match status" value="1"/>
</dbReference>
<dbReference type="NCBIfam" id="NF006567">
    <property type="entry name" value="PRK09077.1"/>
    <property type="match status" value="1"/>
</dbReference>
<dbReference type="RefSeq" id="WP_144682204.1">
    <property type="nucleotide sequence ID" value="NZ_VLLC01000003.1"/>
</dbReference>
<comment type="pathway">
    <text evidence="2 12">Cofactor biosynthesis; NAD(+) biosynthesis; iminoaspartate from L-aspartate (oxidase route): step 1/1.</text>
</comment>
<dbReference type="PIRSF" id="PIRSF000171">
    <property type="entry name" value="SDHA_APRA_LASPO"/>
    <property type="match status" value="1"/>
</dbReference>
<dbReference type="AlphaFoldDB" id="A0A562S2F3"/>
<dbReference type="Gene3D" id="3.50.50.60">
    <property type="entry name" value="FAD/NAD(P)-binding domain"/>
    <property type="match status" value="1"/>
</dbReference>
<sequence>MRIHSDFLVLGSGVAGLMFALKVADHGSVAVVTKAEISESNTVRAQGGVASVFSDTDSFELHVKDTLASGAGLCDPEVTDMVVRNGPERIRELMDMGVKFSHADEEHLDLGREGGHSEKRIVHALDMTGWEIESVLVSKVRSHPNISVYEHHIAIDLLTHAARIRRGLIVTSHEERCCGAYVLDIASDRVCTFTAPVTVMATGGAGKVYPYTSNPDVATGDGIAMAHRAGASVANLEFVQFHPTCLYHPEAKNFLISEAVRGEGGILRNAMGEAFMERYSPLKDLACRDVVARAIDTELKRTGDDSAFLDISHKSSDFIKKRFPNLYARCMKFGIDMTSDPIPVVPAAHYMCGGIATDLSGRTDISSLYAIGETACTGLHGANRLASNSLLEALVYAHRAAEDALERFKSTQLPSNLPEWDEMGTTDSDEAVMVAHNWDEIRMFMWNYVGIVRSDKRLARARRRIDNIQMEIQEYYWNFRVTSDLIELRNIALVAELIIRSAQRRKESRGLHYSIDYPERDDVNWLMDTVLKRSSRA</sequence>
<keyword evidence="5 12" id="KW-0285">Flavoprotein</keyword>
<reference evidence="16 17" key="1">
    <citation type="submission" date="2019-07" db="EMBL/GenBank/DDBJ databases">
        <title>Genome sequencing of 100 strains of the haloalkaliphilic chemolithoautotrophic sulfur-oxidizing bacterium Thioalkalivibrio.</title>
        <authorList>
            <person name="Muyzer G."/>
        </authorList>
    </citation>
    <scope>NUCLEOTIDE SEQUENCE [LARGE SCALE GENOMIC DNA]</scope>
    <source>
        <strain evidence="16 17">ASO4-4</strain>
    </source>
</reference>
<organism evidence="16 17">
    <name type="scientific">Desulfobotulus alkaliphilus</name>
    <dbReference type="NCBI Taxonomy" id="622671"/>
    <lineage>
        <taxon>Bacteria</taxon>
        <taxon>Pseudomonadati</taxon>
        <taxon>Thermodesulfobacteriota</taxon>
        <taxon>Desulfobacteria</taxon>
        <taxon>Desulfobacterales</taxon>
        <taxon>Desulfobacteraceae</taxon>
        <taxon>Desulfobotulus</taxon>
    </lineage>
</organism>
<evidence type="ECO:0000256" key="10">
    <source>
        <dbReference type="NCBIfam" id="TIGR00551"/>
    </source>
</evidence>
<dbReference type="EMBL" id="VLLC01000003">
    <property type="protein sequence ID" value="TWI75561.1"/>
    <property type="molecule type" value="Genomic_DNA"/>
</dbReference>
<keyword evidence="6 12" id="KW-0662">Pyridine nucleotide biosynthesis</keyword>
<evidence type="ECO:0000313" key="16">
    <source>
        <dbReference type="EMBL" id="TWI75561.1"/>
    </source>
</evidence>
<evidence type="ECO:0000313" key="17">
    <source>
        <dbReference type="Proteomes" id="UP000318307"/>
    </source>
</evidence>
<evidence type="ECO:0000256" key="12">
    <source>
        <dbReference type="RuleBase" id="RU362049"/>
    </source>
</evidence>
<dbReference type="SUPFAM" id="SSF56425">
    <property type="entry name" value="Succinate dehydrogenase/fumarate reductase flavoprotein, catalytic domain"/>
    <property type="match status" value="1"/>
</dbReference>
<dbReference type="InterPro" id="IPR037099">
    <property type="entry name" value="Fum_R/Succ_DH_flav-like_C_sf"/>
</dbReference>
<evidence type="ECO:0000259" key="14">
    <source>
        <dbReference type="Pfam" id="PF00890"/>
    </source>
</evidence>
<dbReference type="Pfam" id="PF02910">
    <property type="entry name" value="Succ_DH_flav_C"/>
    <property type="match status" value="1"/>
</dbReference>
<comment type="function">
    <text evidence="12">Catalyzes the oxidation of L-aspartate to iminoaspartate.</text>
</comment>
<dbReference type="SUPFAM" id="SSF46977">
    <property type="entry name" value="Succinate dehydrogenase/fumarate reductase flavoprotein C-terminal domain"/>
    <property type="match status" value="1"/>
</dbReference>
<protein>
    <recommendedName>
        <fullName evidence="4 10">L-aspartate oxidase</fullName>
        <ecNumber evidence="4 10">1.4.3.16</ecNumber>
    </recommendedName>
</protein>
<dbReference type="InterPro" id="IPR003953">
    <property type="entry name" value="FAD-dep_OxRdtase_2_FAD-bd"/>
</dbReference>
<proteinExistence type="inferred from homology"/>
<keyword evidence="8 12" id="KW-0560">Oxidoreductase</keyword>
<dbReference type="InterPro" id="IPR005288">
    <property type="entry name" value="NadB"/>
</dbReference>
<dbReference type="OrthoDB" id="9806724at2"/>
<evidence type="ECO:0000256" key="3">
    <source>
        <dbReference type="ARBA" id="ARBA00008562"/>
    </source>
</evidence>
<feature type="active site" description="Proton acceptor" evidence="11">
    <location>
        <position position="288"/>
    </location>
</feature>
<accession>A0A562S2F3</accession>
<feature type="coiled-coil region" evidence="13">
    <location>
        <begin position="451"/>
        <end position="478"/>
    </location>
</feature>
<comment type="cofactor">
    <cofactor evidence="1 12">
        <name>FAD</name>
        <dbReference type="ChEBI" id="CHEBI:57692"/>
    </cofactor>
</comment>
<evidence type="ECO:0000256" key="5">
    <source>
        <dbReference type="ARBA" id="ARBA00022630"/>
    </source>
</evidence>
<keyword evidence="13" id="KW-0175">Coiled coil</keyword>
<comment type="subcellular location">
    <subcellularLocation>
        <location evidence="12">Cytoplasm</location>
    </subcellularLocation>
</comment>
<evidence type="ECO:0000256" key="8">
    <source>
        <dbReference type="ARBA" id="ARBA00023002"/>
    </source>
</evidence>
<name>A0A562S2F3_9BACT</name>
<keyword evidence="17" id="KW-1185">Reference proteome</keyword>
<dbReference type="UniPathway" id="UPA00253">
    <property type="reaction ID" value="UER00326"/>
</dbReference>
<dbReference type="InterPro" id="IPR036188">
    <property type="entry name" value="FAD/NAD-bd_sf"/>
</dbReference>
<dbReference type="FunFam" id="1.20.58.100:FF:000002">
    <property type="entry name" value="L-aspartate oxidase"/>
    <property type="match status" value="1"/>
</dbReference>
<dbReference type="Pfam" id="PF00890">
    <property type="entry name" value="FAD_binding_2"/>
    <property type="match status" value="1"/>
</dbReference>
<evidence type="ECO:0000256" key="7">
    <source>
        <dbReference type="ARBA" id="ARBA00022827"/>
    </source>
</evidence>
<feature type="domain" description="FAD-dependent oxidoreductase 2 FAD-binding" evidence="14">
    <location>
        <begin position="6"/>
        <end position="390"/>
    </location>
</feature>
<dbReference type="Gene3D" id="3.90.700.10">
    <property type="entry name" value="Succinate dehydrogenase/fumarate reductase flavoprotein, catalytic domain"/>
    <property type="match status" value="1"/>
</dbReference>
<dbReference type="PRINTS" id="PR00411">
    <property type="entry name" value="PNDRDTASEI"/>
</dbReference>
<evidence type="ECO:0000256" key="11">
    <source>
        <dbReference type="PIRSR" id="PIRSR000171-1"/>
    </source>
</evidence>
<evidence type="ECO:0000256" key="1">
    <source>
        <dbReference type="ARBA" id="ARBA00001974"/>
    </source>
</evidence>
<evidence type="ECO:0000256" key="13">
    <source>
        <dbReference type="SAM" id="Coils"/>
    </source>
</evidence>
<evidence type="ECO:0000256" key="6">
    <source>
        <dbReference type="ARBA" id="ARBA00022642"/>
    </source>
</evidence>
<dbReference type="EC" id="1.4.3.16" evidence="4 10"/>
<dbReference type="FunFam" id="3.90.700.10:FF:000002">
    <property type="entry name" value="L-aspartate oxidase"/>
    <property type="match status" value="1"/>
</dbReference>
<evidence type="ECO:0000256" key="9">
    <source>
        <dbReference type="ARBA" id="ARBA00048305"/>
    </source>
</evidence>
<dbReference type="PANTHER" id="PTHR42716:SF2">
    <property type="entry name" value="L-ASPARTATE OXIDASE, CHLOROPLASTIC"/>
    <property type="match status" value="1"/>
</dbReference>
<comment type="similarity">
    <text evidence="3 12">Belongs to the FAD-dependent oxidoreductase 2 family. NadB subfamily.</text>
</comment>
<dbReference type="InterPro" id="IPR015939">
    <property type="entry name" value="Fum_Rdtase/Succ_DH_flav-like_C"/>
</dbReference>
<keyword evidence="7 12" id="KW-0274">FAD</keyword>
<comment type="catalytic activity">
    <reaction evidence="9">
        <text>L-aspartate + O2 = iminosuccinate + H2O2</text>
        <dbReference type="Rhea" id="RHEA:25876"/>
        <dbReference type="ChEBI" id="CHEBI:15379"/>
        <dbReference type="ChEBI" id="CHEBI:16240"/>
        <dbReference type="ChEBI" id="CHEBI:29991"/>
        <dbReference type="ChEBI" id="CHEBI:77875"/>
        <dbReference type="EC" id="1.4.3.16"/>
    </reaction>
    <physiologicalReaction direction="left-to-right" evidence="9">
        <dbReference type="Rhea" id="RHEA:25877"/>
    </physiologicalReaction>
</comment>
<dbReference type="PRINTS" id="PR00368">
    <property type="entry name" value="FADPNR"/>
</dbReference>
<dbReference type="Proteomes" id="UP000318307">
    <property type="component" value="Unassembled WGS sequence"/>
</dbReference>
<gene>
    <name evidence="16" type="ORF">LZ24_00608</name>
</gene>
<evidence type="ECO:0000256" key="4">
    <source>
        <dbReference type="ARBA" id="ARBA00012173"/>
    </source>
</evidence>
<dbReference type="GO" id="GO:0008734">
    <property type="term" value="F:L-aspartate oxidase activity"/>
    <property type="evidence" value="ECO:0007669"/>
    <property type="project" value="UniProtKB-UniRule"/>
</dbReference>
<dbReference type="GO" id="GO:0005737">
    <property type="term" value="C:cytoplasm"/>
    <property type="evidence" value="ECO:0007669"/>
    <property type="project" value="UniProtKB-SubCell"/>
</dbReference>
<dbReference type="PANTHER" id="PTHR42716">
    <property type="entry name" value="L-ASPARTATE OXIDASE"/>
    <property type="match status" value="1"/>
</dbReference>
<evidence type="ECO:0000259" key="15">
    <source>
        <dbReference type="Pfam" id="PF02910"/>
    </source>
</evidence>
<comment type="caution">
    <text evidence="16">The sequence shown here is derived from an EMBL/GenBank/DDBJ whole genome shotgun (WGS) entry which is preliminary data.</text>
</comment>
<evidence type="ECO:0000256" key="2">
    <source>
        <dbReference type="ARBA" id="ARBA00004950"/>
    </source>
</evidence>
<dbReference type="InterPro" id="IPR027477">
    <property type="entry name" value="Succ_DH/fumarate_Rdtase_cat_sf"/>
</dbReference>
<dbReference type="GO" id="GO:0034628">
    <property type="term" value="P:'de novo' NAD+ biosynthetic process from L-aspartate"/>
    <property type="evidence" value="ECO:0007669"/>
    <property type="project" value="TreeGrafter"/>
</dbReference>
<dbReference type="Gene3D" id="1.20.58.100">
    <property type="entry name" value="Fumarate reductase/succinate dehydrogenase flavoprotein-like, C-terminal domain"/>
    <property type="match status" value="1"/>
</dbReference>